<dbReference type="PANTHER" id="PTHR33627">
    <property type="entry name" value="TRANSPOSASE"/>
    <property type="match status" value="1"/>
</dbReference>
<evidence type="ECO:0000259" key="1">
    <source>
        <dbReference type="Pfam" id="PF13546"/>
    </source>
</evidence>
<evidence type="ECO:0000313" key="2">
    <source>
        <dbReference type="EMBL" id="MBB4931340.1"/>
    </source>
</evidence>
<dbReference type="EMBL" id="JACHJT010000001">
    <property type="protein sequence ID" value="MBB4931340.1"/>
    <property type="molecule type" value="Genomic_DNA"/>
</dbReference>
<feature type="domain" description="Transposase IS701-like DDE" evidence="1">
    <location>
        <begin position="20"/>
        <end position="232"/>
    </location>
</feature>
<dbReference type="PANTHER" id="PTHR33627:SF1">
    <property type="entry name" value="TRANSPOSASE"/>
    <property type="match status" value="1"/>
</dbReference>
<dbReference type="SUPFAM" id="SSF53098">
    <property type="entry name" value="Ribonuclease H-like"/>
    <property type="match status" value="1"/>
</dbReference>
<name>A0A7W7RG96_9ACTN</name>
<gene>
    <name evidence="2" type="ORF">F4561_002160</name>
</gene>
<evidence type="ECO:0000313" key="3">
    <source>
        <dbReference type="Proteomes" id="UP000523007"/>
    </source>
</evidence>
<accession>A0A7W7RG96</accession>
<proteinExistence type="predicted"/>
<keyword evidence="3" id="KW-1185">Reference proteome</keyword>
<dbReference type="InterPro" id="IPR012337">
    <property type="entry name" value="RNaseH-like_sf"/>
</dbReference>
<dbReference type="InterPro" id="IPR038721">
    <property type="entry name" value="IS701-like_DDE_dom"/>
</dbReference>
<dbReference type="InterPro" id="IPR039365">
    <property type="entry name" value="IS701-like"/>
</dbReference>
<dbReference type="Pfam" id="PF13546">
    <property type="entry name" value="DDE_5"/>
    <property type="match status" value="1"/>
</dbReference>
<dbReference type="NCBIfam" id="NF033540">
    <property type="entry name" value="transpos_IS701"/>
    <property type="match status" value="1"/>
</dbReference>
<comment type="caution">
    <text evidence="2">The sequence shown here is derived from an EMBL/GenBank/DDBJ whole genome shotgun (WGS) entry which is preliminary data.</text>
</comment>
<dbReference type="AlphaFoldDB" id="A0A7W7RG96"/>
<reference evidence="2 3" key="1">
    <citation type="submission" date="2020-08" db="EMBL/GenBank/DDBJ databases">
        <title>Sequencing the genomes of 1000 actinobacteria strains.</title>
        <authorList>
            <person name="Klenk H.-P."/>
        </authorList>
    </citation>
    <scope>NUCLEOTIDE SEQUENCE [LARGE SCALE GENOMIC DNA]</scope>
    <source>
        <strain evidence="2 3">DSM 102030</strain>
    </source>
</reference>
<protein>
    <submittedName>
        <fullName evidence="2">SRSO17 transposase</fullName>
    </submittedName>
</protein>
<organism evidence="2 3">
    <name type="scientific">Lipingzhangella halophila</name>
    <dbReference type="NCBI Taxonomy" id="1783352"/>
    <lineage>
        <taxon>Bacteria</taxon>
        <taxon>Bacillati</taxon>
        <taxon>Actinomycetota</taxon>
        <taxon>Actinomycetes</taxon>
        <taxon>Streptosporangiales</taxon>
        <taxon>Nocardiopsidaceae</taxon>
        <taxon>Lipingzhangella</taxon>
    </lineage>
</organism>
<sequence>MVVTDLETWSREFFDFLAGFAHRFPRVESRRQAASYLRGLLSELERKNGWTLAETAGEHGPQRLQRLLNFYAWDTDGLRDDIRTCVAETIGDADNGVLILDDTGFLKKGARSAGVARQYSGTAGRIENCQIGVFLAYAGPQGRALIDRELYLPSAWTEDRQRCRAAGISDDIAFATKPDLGQALLKRAVEAGVPFGWVTADEAYGGVSRLRRWMEERAIAHVVAVPKSQMVITMDLGQSRADRLIAGLGEETWHRLSCGEGAHGTRVYDWASADIRPLREPGKAHWLLARRNVNDPDNLAYYICFADESTTVEELVRVAGSRWAIEECFQAAKNETGLDHYQVRGYRAWYRHITLSMAASAFLLWLRQALKKGDQSATRPRP</sequence>
<dbReference type="Proteomes" id="UP000523007">
    <property type="component" value="Unassembled WGS sequence"/>
</dbReference>